<organism evidence="2 3">
    <name type="scientific">Persicobacter psychrovividus</name>
    <dbReference type="NCBI Taxonomy" id="387638"/>
    <lineage>
        <taxon>Bacteria</taxon>
        <taxon>Pseudomonadati</taxon>
        <taxon>Bacteroidota</taxon>
        <taxon>Cytophagia</taxon>
        <taxon>Cytophagales</taxon>
        <taxon>Persicobacteraceae</taxon>
        <taxon>Persicobacter</taxon>
    </lineage>
</organism>
<dbReference type="PANTHER" id="PTHR33608">
    <property type="entry name" value="BLL2464 PROTEIN"/>
    <property type="match status" value="1"/>
</dbReference>
<sequence length="302" mass="35407">MKIDLSNIQKFGSIELLAKQLVEGFITGLHKSPYHGFSVEFAEHRLYNPGESTRNIDWKVYAKTDRLYSKRFEEETNLRCMLVIDNSPSMHYPEPNKDKIKFSLLMAASLAHLLQRQRDAVGLTTFAEDLEIQTPVKSSGSHLHKLLLQIEHVMGEKHQEKKGTDVPKVLHQIATKLHKRSLVVIFSDMFDRQENQEQMFSALQHLKHQKHEVLLFHITDKNTEVDFDFEDRPYEFIDIENDQVIKAHPSQIRDYYQKATQSYFEKLKLRCGQAKIDFIEVDTKGDYEQVLLSYLIKRQKMI</sequence>
<evidence type="ECO:0000259" key="1">
    <source>
        <dbReference type="Pfam" id="PF01882"/>
    </source>
</evidence>
<dbReference type="Gene3D" id="3.40.50.410">
    <property type="entry name" value="von Willebrand factor, type A domain"/>
    <property type="match status" value="1"/>
</dbReference>
<reference evidence="2 3" key="1">
    <citation type="submission" date="2021-12" db="EMBL/GenBank/DDBJ databases">
        <title>Genome sequencing of bacteria with rrn-lacking chromosome and rrn-plasmid.</title>
        <authorList>
            <person name="Anda M."/>
            <person name="Iwasaki W."/>
        </authorList>
    </citation>
    <scope>NUCLEOTIDE SEQUENCE [LARGE SCALE GENOMIC DNA]</scope>
    <source>
        <strain evidence="2 3">NBRC 101262</strain>
    </source>
</reference>
<dbReference type="InterPro" id="IPR036465">
    <property type="entry name" value="vWFA_dom_sf"/>
</dbReference>
<dbReference type="InterPro" id="IPR002881">
    <property type="entry name" value="DUF58"/>
</dbReference>
<accession>A0ABM7VBZ5</accession>
<dbReference type="Proteomes" id="UP001354989">
    <property type="component" value="Chromosome"/>
</dbReference>
<evidence type="ECO:0000313" key="2">
    <source>
        <dbReference type="EMBL" id="BDC98446.1"/>
    </source>
</evidence>
<proteinExistence type="predicted"/>
<protein>
    <recommendedName>
        <fullName evidence="1">DUF58 domain-containing protein</fullName>
    </recommendedName>
</protein>
<dbReference type="RefSeq" id="WP_338397676.1">
    <property type="nucleotide sequence ID" value="NZ_AP025292.1"/>
</dbReference>
<feature type="domain" description="DUF58" evidence="1">
    <location>
        <begin position="43"/>
        <end position="261"/>
    </location>
</feature>
<gene>
    <name evidence="2" type="ORF">PEPS_07270</name>
</gene>
<dbReference type="Pfam" id="PF01882">
    <property type="entry name" value="DUF58"/>
    <property type="match status" value="1"/>
</dbReference>
<dbReference type="SUPFAM" id="SSF53300">
    <property type="entry name" value="vWA-like"/>
    <property type="match status" value="1"/>
</dbReference>
<dbReference type="EMBL" id="AP025292">
    <property type="protein sequence ID" value="BDC98446.1"/>
    <property type="molecule type" value="Genomic_DNA"/>
</dbReference>
<evidence type="ECO:0000313" key="3">
    <source>
        <dbReference type="Proteomes" id="UP001354989"/>
    </source>
</evidence>
<dbReference type="PANTHER" id="PTHR33608:SF7">
    <property type="entry name" value="DUF58 DOMAIN-CONTAINING PROTEIN"/>
    <property type="match status" value="1"/>
</dbReference>
<name>A0ABM7VBZ5_9BACT</name>
<keyword evidence="3" id="KW-1185">Reference proteome</keyword>